<dbReference type="GO" id="GO:0019904">
    <property type="term" value="F:protein domain specific binding"/>
    <property type="evidence" value="ECO:0007669"/>
    <property type="project" value="InterPro"/>
</dbReference>
<dbReference type="GO" id="GO:0051049">
    <property type="term" value="P:regulation of transport"/>
    <property type="evidence" value="ECO:0007669"/>
    <property type="project" value="TreeGrafter"/>
</dbReference>
<dbReference type="SMART" id="SM01015">
    <property type="entry name" value="Arfaptin"/>
    <property type="match status" value="1"/>
</dbReference>
<keyword evidence="4" id="KW-1185">Reference proteome</keyword>
<dbReference type="PANTHER" id="PTHR10164:SF4">
    <property type="entry name" value="GH23156P"/>
    <property type="match status" value="1"/>
</dbReference>
<dbReference type="GO" id="GO:0005794">
    <property type="term" value="C:Golgi apparatus"/>
    <property type="evidence" value="ECO:0007669"/>
    <property type="project" value="TreeGrafter"/>
</dbReference>
<dbReference type="AlphaFoldDB" id="A0A9Q0RP66"/>
<dbReference type="InterPro" id="IPR010504">
    <property type="entry name" value="AH_dom"/>
</dbReference>
<sequence>MDDSTLSKMQLHYWQAKQTFLKKVKRKEDDCIVSSDAELDAKLELLKSIDETNQNLLTLLDLYQDRVCALAQEECIIGRFMRECGKVDPSKAGKLMSGSGKTLLFASHQFILLRSILVRAYHDVQTFQYRAVADTFDTVEQMEKSRTAYRAALLWMKDISKQLDPEAYGQMDKFKKVQNHVRKTKKTFEKLKMDSIQKIDLLSASRCNLFSSVFTNYQNNLQTIWDKSSKVMNIFVDTFSNGATQSYEFQVLKELNDDSCEDRFESFEAGLKAILAQNNINEKDMLVFFEADYSDERRTPGSDDKSRSKSPRTKKTKSSKSTKNAEEPKTEEGEEALNTSNLLDLNFGIDRDSKSDSNSKALDDFMPSTLIDLDHMNTMDNAELIKSDFEQLMNWKPSSAPKEPSPTKNTKTKNPNESTLESWLNMFADIDPLANPSDFDKFSSDKNHFDRNC</sequence>
<reference evidence="3" key="1">
    <citation type="submission" date="2022-12" db="EMBL/GenBank/DDBJ databases">
        <title>Genome assemblies of Blomia tropicalis.</title>
        <authorList>
            <person name="Cui Y."/>
        </authorList>
    </citation>
    <scope>NUCLEOTIDE SEQUENCE</scope>
    <source>
        <tissue evidence="3">Adult mites</tissue>
    </source>
</reference>
<gene>
    <name evidence="3" type="ORF">RDWZM_007072</name>
</gene>
<evidence type="ECO:0000313" key="4">
    <source>
        <dbReference type="Proteomes" id="UP001142055"/>
    </source>
</evidence>
<dbReference type="OMA" id="KFRTAQT"/>
<dbReference type="PROSITE" id="PS50870">
    <property type="entry name" value="AH"/>
    <property type="match status" value="1"/>
</dbReference>
<feature type="region of interest" description="Disordered" evidence="1">
    <location>
        <begin position="395"/>
        <end position="417"/>
    </location>
</feature>
<feature type="region of interest" description="Disordered" evidence="1">
    <location>
        <begin position="296"/>
        <end position="339"/>
    </location>
</feature>
<dbReference type="InterPro" id="IPR027267">
    <property type="entry name" value="AH/BAR_dom_sf"/>
</dbReference>
<feature type="compositionally biased region" description="Basic residues" evidence="1">
    <location>
        <begin position="308"/>
        <end position="320"/>
    </location>
</feature>
<feature type="compositionally biased region" description="Basic and acidic residues" evidence="1">
    <location>
        <begin position="296"/>
        <end position="307"/>
    </location>
</feature>
<evidence type="ECO:0000256" key="1">
    <source>
        <dbReference type="SAM" id="MobiDB-lite"/>
    </source>
</evidence>
<dbReference type="SUPFAM" id="SSF103657">
    <property type="entry name" value="BAR/IMD domain-like"/>
    <property type="match status" value="1"/>
</dbReference>
<dbReference type="PANTHER" id="PTHR10164">
    <property type="entry name" value="ISLET CELL AUTOANTIGEN 1"/>
    <property type="match status" value="1"/>
</dbReference>
<dbReference type="Pfam" id="PF06456">
    <property type="entry name" value="Arfaptin"/>
    <property type="match status" value="1"/>
</dbReference>
<feature type="domain" description="AH" evidence="2">
    <location>
        <begin position="34"/>
        <end position="237"/>
    </location>
</feature>
<dbReference type="Pfam" id="PF04629">
    <property type="entry name" value="ICA69"/>
    <property type="match status" value="1"/>
</dbReference>
<dbReference type="FunFam" id="1.20.1270.60:FF:000068">
    <property type="entry name" value="Islet cell autoantigen"/>
    <property type="match status" value="1"/>
</dbReference>
<feature type="compositionally biased region" description="Polar residues" evidence="1">
    <location>
        <begin position="406"/>
        <end position="417"/>
    </location>
</feature>
<evidence type="ECO:0000313" key="3">
    <source>
        <dbReference type="EMBL" id="KAJ6221260.1"/>
    </source>
</evidence>
<name>A0A9Q0RP66_BLOTA</name>
<comment type="caution">
    <text evidence="3">The sequence shown here is derived from an EMBL/GenBank/DDBJ whole genome shotgun (WGS) entry which is preliminary data.</text>
</comment>
<accession>A0A9Q0RP66</accession>
<organism evidence="3 4">
    <name type="scientific">Blomia tropicalis</name>
    <name type="common">Mite</name>
    <dbReference type="NCBI Taxonomy" id="40697"/>
    <lineage>
        <taxon>Eukaryota</taxon>
        <taxon>Metazoa</taxon>
        <taxon>Ecdysozoa</taxon>
        <taxon>Arthropoda</taxon>
        <taxon>Chelicerata</taxon>
        <taxon>Arachnida</taxon>
        <taxon>Acari</taxon>
        <taxon>Acariformes</taxon>
        <taxon>Sarcoptiformes</taxon>
        <taxon>Astigmata</taxon>
        <taxon>Glycyphagoidea</taxon>
        <taxon>Echimyopodidae</taxon>
        <taxon>Blomia</taxon>
    </lineage>
</organism>
<evidence type="ECO:0000259" key="2">
    <source>
        <dbReference type="PROSITE" id="PS50870"/>
    </source>
</evidence>
<dbReference type="Proteomes" id="UP001142055">
    <property type="component" value="Chromosome 2"/>
</dbReference>
<dbReference type="Gene3D" id="1.20.1270.60">
    <property type="entry name" value="Arfaptin homology (AH) domain/BAR domain"/>
    <property type="match status" value="1"/>
</dbReference>
<proteinExistence type="predicted"/>
<dbReference type="InterPro" id="IPR006723">
    <property type="entry name" value="Islet_autoAg_Ica1_C"/>
</dbReference>
<dbReference type="EMBL" id="JAPWDV010000002">
    <property type="protein sequence ID" value="KAJ6221260.1"/>
    <property type="molecule type" value="Genomic_DNA"/>
</dbReference>
<protein>
    <recommendedName>
        <fullName evidence="2">AH domain-containing protein</fullName>
    </recommendedName>
</protein>
<dbReference type="InterPro" id="IPR024114">
    <property type="entry name" value="Islet_autoAg_Ica1/Ica1-like"/>
</dbReference>